<keyword evidence="1" id="KW-0548">Nucleotidyltransferase</keyword>
<dbReference type="CDD" id="cd09272">
    <property type="entry name" value="RNase_HI_RT_Ty1"/>
    <property type="match status" value="1"/>
</dbReference>
<dbReference type="PANTHER" id="PTHR11439">
    <property type="entry name" value="GAG-POL-RELATED RETROTRANSPOSON"/>
    <property type="match status" value="1"/>
</dbReference>
<protein>
    <submittedName>
        <fullName evidence="1">Ribonuclease H-like domain, reverse transcriptase, RNA-dependent DNA polymerase</fullName>
    </submittedName>
</protein>
<feature type="non-terminal residue" evidence="1">
    <location>
        <position position="170"/>
    </location>
</feature>
<dbReference type="AlphaFoldDB" id="A0A699RKJ8"/>
<dbReference type="PANTHER" id="PTHR11439:SF515">
    <property type="entry name" value="GAG-POL POLYPROTEIN"/>
    <property type="match status" value="1"/>
</dbReference>
<dbReference type="SUPFAM" id="SSF56672">
    <property type="entry name" value="DNA/RNA polymerases"/>
    <property type="match status" value="1"/>
</dbReference>
<evidence type="ECO:0000313" key="1">
    <source>
        <dbReference type="EMBL" id="GFC86206.1"/>
    </source>
</evidence>
<dbReference type="GO" id="GO:0003964">
    <property type="term" value="F:RNA-directed DNA polymerase activity"/>
    <property type="evidence" value="ECO:0007669"/>
    <property type="project" value="UniProtKB-KW"/>
</dbReference>
<organism evidence="1">
    <name type="scientific">Tanacetum cinerariifolium</name>
    <name type="common">Dalmatian daisy</name>
    <name type="synonym">Chrysanthemum cinerariifolium</name>
    <dbReference type="NCBI Taxonomy" id="118510"/>
    <lineage>
        <taxon>Eukaryota</taxon>
        <taxon>Viridiplantae</taxon>
        <taxon>Streptophyta</taxon>
        <taxon>Embryophyta</taxon>
        <taxon>Tracheophyta</taxon>
        <taxon>Spermatophyta</taxon>
        <taxon>Magnoliopsida</taxon>
        <taxon>eudicotyledons</taxon>
        <taxon>Gunneridae</taxon>
        <taxon>Pentapetalae</taxon>
        <taxon>asterids</taxon>
        <taxon>campanulids</taxon>
        <taxon>Asterales</taxon>
        <taxon>Asteraceae</taxon>
        <taxon>Asteroideae</taxon>
        <taxon>Anthemideae</taxon>
        <taxon>Anthemidinae</taxon>
        <taxon>Tanacetum</taxon>
    </lineage>
</organism>
<gene>
    <name evidence="1" type="ORF">Tci_858176</name>
</gene>
<name>A0A699RKJ8_TANCI</name>
<dbReference type="EMBL" id="BKCJ011103899">
    <property type="protein sequence ID" value="GFC86206.1"/>
    <property type="molecule type" value="Genomic_DNA"/>
</dbReference>
<reference evidence="1" key="1">
    <citation type="journal article" date="2019" name="Sci. Rep.">
        <title>Draft genome of Tanacetum cinerariifolium, the natural source of mosquito coil.</title>
        <authorList>
            <person name="Yamashiro T."/>
            <person name="Shiraishi A."/>
            <person name="Satake H."/>
            <person name="Nakayama K."/>
        </authorList>
    </citation>
    <scope>NUCLEOTIDE SEQUENCE</scope>
</reference>
<dbReference type="InterPro" id="IPR043502">
    <property type="entry name" value="DNA/RNA_pol_sf"/>
</dbReference>
<accession>A0A699RKJ8</accession>
<proteinExistence type="predicted"/>
<sequence length="170" mass="19204">MDLGIRLTKNTEGTLVNSTEYQSLIRCLRYPLHTRPDLSYSVGLLSRFMKKPKEQHIKALRQVLRYVKGTKDYGITFKHNGGNKIQGFSDSSYGVNTQEGKGTSGIIFYYGKQATVALSSCESKFIAATQALWLKILLSKLTHSKEEKVRIMVDNKSGIELMKNPIFHGR</sequence>
<keyword evidence="1" id="KW-0808">Transferase</keyword>
<comment type="caution">
    <text evidence="1">The sequence shown here is derived from an EMBL/GenBank/DDBJ whole genome shotgun (WGS) entry which is preliminary data.</text>
</comment>
<keyword evidence="1" id="KW-0695">RNA-directed DNA polymerase</keyword>